<dbReference type="PANTHER" id="PTHR43537:SF44">
    <property type="entry name" value="GNTR FAMILY REGULATORY PROTEIN"/>
    <property type="match status" value="1"/>
</dbReference>
<dbReference type="AlphaFoldDB" id="A0A7X0MWC2"/>
<dbReference type="InterPro" id="IPR008920">
    <property type="entry name" value="TF_FadR/GntR_C"/>
</dbReference>
<keyword evidence="3" id="KW-0804">Transcription</keyword>
<evidence type="ECO:0000256" key="1">
    <source>
        <dbReference type="ARBA" id="ARBA00023015"/>
    </source>
</evidence>
<evidence type="ECO:0000313" key="6">
    <source>
        <dbReference type="Proteomes" id="UP000528457"/>
    </source>
</evidence>
<gene>
    <name evidence="5" type="ORF">HNR48_002856</name>
</gene>
<dbReference type="CDD" id="cd07377">
    <property type="entry name" value="WHTH_GntR"/>
    <property type="match status" value="1"/>
</dbReference>
<dbReference type="Pfam" id="PF00392">
    <property type="entry name" value="GntR"/>
    <property type="match status" value="1"/>
</dbReference>
<dbReference type="Proteomes" id="UP000528457">
    <property type="component" value="Unassembled WGS sequence"/>
</dbReference>
<protein>
    <submittedName>
        <fullName evidence="5">DNA-binding FadR family transcriptional regulator</fullName>
    </submittedName>
</protein>
<organism evidence="5 6">
    <name type="scientific">Pseudoteredinibacter isoporae</name>
    <dbReference type="NCBI Taxonomy" id="570281"/>
    <lineage>
        <taxon>Bacteria</taxon>
        <taxon>Pseudomonadati</taxon>
        <taxon>Pseudomonadota</taxon>
        <taxon>Gammaproteobacteria</taxon>
        <taxon>Cellvibrionales</taxon>
        <taxon>Cellvibrionaceae</taxon>
        <taxon>Pseudoteredinibacter</taxon>
    </lineage>
</organism>
<dbReference type="InterPro" id="IPR036390">
    <property type="entry name" value="WH_DNA-bd_sf"/>
</dbReference>
<dbReference type="GO" id="GO:0003700">
    <property type="term" value="F:DNA-binding transcription factor activity"/>
    <property type="evidence" value="ECO:0007669"/>
    <property type="project" value="InterPro"/>
</dbReference>
<dbReference type="InterPro" id="IPR011711">
    <property type="entry name" value="GntR_C"/>
</dbReference>
<sequence length="230" mass="25724">MDKNRNLTQQMVYDLGKSIVSGQYGVGDGLPSEAELCENFGVSRSATREAVKMLTAKGLLSSRPRQGIRVMPEAQWNMFDRDVLDWILSSKPSLQLLREFTQMRLAIEPEAAALVADLGQEAPLISAALERMEDAEAGLDDALESDIDFHISVLLSSRNRFLMQFKPFVETALRVSIRYTNQIKGVSIADISAHRKIYQAIKSGDANLARRRTRAIINEVLELIDNNLDE</sequence>
<dbReference type="EMBL" id="JACHHT010000002">
    <property type="protein sequence ID" value="MBB6522571.1"/>
    <property type="molecule type" value="Genomic_DNA"/>
</dbReference>
<reference evidence="5 6" key="1">
    <citation type="submission" date="2020-08" db="EMBL/GenBank/DDBJ databases">
        <title>Genomic Encyclopedia of Type Strains, Phase IV (KMG-IV): sequencing the most valuable type-strain genomes for metagenomic binning, comparative biology and taxonomic classification.</title>
        <authorList>
            <person name="Goeker M."/>
        </authorList>
    </citation>
    <scope>NUCLEOTIDE SEQUENCE [LARGE SCALE GENOMIC DNA]</scope>
    <source>
        <strain evidence="5 6">DSM 22368</strain>
    </source>
</reference>
<keyword evidence="2 5" id="KW-0238">DNA-binding</keyword>
<dbReference type="InterPro" id="IPR036388">
    <property type="entry name" value="WH-like_DNA-bd_sf"/>
</dbReference>
<dbReference type="Gene3D" id="1.20.120.530">
    <property type="entry name" value="GntR ligand-binding domain-like"/>
    <property type="match status" value="1"/>
</dbReference>
<dbReference type="SUPFAM" id="SSF46785">
    <property type="entry name" value="Winged helix' DNA-binding domain"/>
    <property type="match status" value="1"/>
</dbReference>
<dbReference type="InParanoid" id="A0A7X0MWC2"/>
<evidence type="ECO:0000256" key="3">
    <source>
        <dbReference type="ARBA" id="ARBA00023163"/>
    </source>
</evidence>
<evidence type="ECO:0000256" key="2">
    <source>
        <dbReference type="ARBA" id="ARBA00023125"/>
    </source>
</evidence>
<feature type="domain" description="HTH gntR-type" evidence="4">
    <location>
        <begin position="5"/>
        <end position="73"/>
    </location>
</feature>
<dbReference type="GO" id="GO:0003677">
    <property type="term" value="F:DNA binding"/>
    <property type="evidence" value="ECO:0007669"/>
    <property type="project" value="UniProtKB-KW"/>
</dbReference>
<comment type="caution">
    <text evidence="5">The sequence shown here is derived from an EMBL/GenBank/DDBJ whole genome shotgun (WGS) entry which is preliminary data.</text>
</comment>
<name>A0A7X0MWC2_9GAMM</name>
<dbReference type="FunCoup" id="A0A7X0MWC2">
    <property type="interactions" value="3"/>
</dbReference>
<evidence type="ECO:0000259" key="4">
    <source>
        <dbReference type="PROSITE" id="PS50949"/>
    </source>
</evidence>
<dbReference type="Pfam" id="PF07729">
    <property type="entry name" value="FCD"/>
    <property type="match status" value="1"/>
</dbReference>
<dbReference type="Gene3D" id="1.10.10.10">
    <property type="entry name" value="Winged helix-like DNA-binding domain superfamily/Winged helix DNA-binding domain"/>
    <property type="match status" value="1"/>
</dbReference>
<accession>A0A7X0MWC2</accession>
<dbReference type="SUPFAM" id="SSF48008">
    <property type="entry name" value="GntR ligand-binding domain-like"/>
    <property type="match status" value="1"/>
</dbReference>
<evidence type="ECO:0000313" key="5">
    <source>
        <dbReference type="EMBL" id="MBB6522571.1"/>
    </source>
</evidence>
<dbReference type="PANTHER" id="PTHR43537">
    <property type="entry name" value="TRANSCRIPTIONAL REGULATOR, GNTR FAMILY"/>
    <property type="match status" value="1"/>
</dbReference>
<dbReference type="PROSITE" id="PS50949">
    <property type="entry name" value="HTH_GNTR"/>
    <property type="match status" value="1"/>
</dbReference>
<keyword evidence="1" id="KW-0805">Transcription regulation</keyword>
<proteinExistence type="predicted"/>
<dbReference type="RefSeq" id="WP_166845626.1">
    <property type="nucleotide sequence ID" value="NZ_JAAONY010000002.1"/>
</dbReference>
<dbReference type="SMART" id="SM00895">
    <property type="entry name" value="FCD"/>
    <property type="match status" value="1"/>
</dbReference>
<dbReference type="PRINTS" id="PR00035">
    <property type="entry name" value="HTHGNTR"/>
</dbReference>
<dbReference type="SMART" id="SM00345">
    <property type="entry name" value="HTH_GNTR"/>
    <property type="match status" value="1"/>
</dbReference>
<dbReference type="InterPro" id="IPR000524">
    <property type="entry name" value="Tscrpt_reg_HTH_GntR"/>
</dbReference>
<keyword evidence="6" id="KW-1185">Reference proteome</keyword>